<dbReference type="Proteomes" id="UP000555407">
    <property type="component" value="Unassembled WGS sequence"/>
</dbReference>
<keyword evidence="2" id="KW-1185">Reference proteome</keyword>
<comment type="caution">
    <text evidence="1">The sequence shown here is derived from an EMBL/GenBank/DDBJ whole genome shotgun (WGS) entry which is preliminary data.</text>
</comment>
<dbReference type="RefSeq" id="WP_167207307.1">
    <property type="nucleotide sequence ID" value="NZ_JAASRO010000001.1"/>
</dbReference>
<dbReference type="AlphaFoldDB" id="A0A7X6A0M1"/>
<sequence length="296" mass="31034">MRRSIVAAATALTVVTAGLVVAGVVGTARSATAALGDVPADCSAATAAYRSDGQSLTYRYSGGKTSTQAISGDKLSWVPTGIAGFGSIGDATYAEDKMLATHPTDGYIYHVKRVAQRIDGVWKITELTTTRVKSGFAGTRALTMAWPYFYRLAGTSLYRYKFAYVDGKPTVSAPVTLPGSAWDTVNTLKYQRTDGTAGNPVDVLVGTKSNGELKHWRISYASPATISSKVLKASGWAPFTSLSVGWCDDHPAGRVLLGIKADGSASVHFDANQSDGDGSDIKGGSLGLLGWTAKAY</sequence>
<protein>
    <submittedName>
        <fullName evidence="1">Uncharacterized protein</fullName>
    </submittedName>
</protein>
<reference evidence="1 2" key="1">
    <citation type="submission" date="2020-03" db="EMBL/GenBank/DDBJ databases">
        <title>Sequencing the genomes of 1000 actinobacteria strains.</title>
        <authorList>
            <person name="Klenk H.-P."/>
        </authorList>
    </citation>
    <scope>NUCLEOTIDE SEQUENCE [LARGE SCALE GENOMIC DNA]</scope>
    <source>
        <strain evidence="1 2">DSM 45490</strain>
    </source>
</reference>
<gene>
    <name evidence="1" type="ORF">BJY22_003023</name>
</gene>
<name>A0A7X6A0M1_9ACTN</name>
<evidence type="ECO:0000313" key="1">
    <source>
        <dbReference type="EMBL" id="NIK57306.1"/>
    </source>
</evidence>
<proteinExistence type="predicted"/>
<dbReference type="EMBL" id="JAASRO010000001">
    <property type="protein sequence ID" value="NIK57306.1"/>
    <property type="molecule type" value="Genomic_DNA"/>
</dbReference>
<organism evidence="1 2">
    <name type="scientific">Kribbella shirazensis</name>
    <dbReference type="NCBI Taxonomy" id="1105143"/>
    <lineage>
        <taxon>Bacteria</taxon>
        <taxon>Bacillati</taxon>
        <taxon>Actinomycetota</taxon>
        <taxon>Actinomycetes</taxon>
        <taxon>Propionibacteriales</taxon>
        <taxon>Kribbellaceae</taxon>
        <taxon>Kribbella</taxon>
    </lineage>
</organism>
<accession>A0A7X6A0M1</accession>
<evidence type="ECO:0000313" key="2">
    <source>
        <dbReference type="Proteomes" id="UP000555407"/>
    </source>
</evidence>